<name>A0A011AIV6_9ACTN</name>
<feature type="domain" description="NAD-dependent epimerase/dehydratase" evidence="2">
    <location>
        <begin position="3"/>
        <end position="218"/>
    </location>
</feature>
<dbReference type="GO" id="GO:0004029">
    <property type="term" value="F:aldehyde dehydrogenase (NAD+) activity"/>
    <property type="evidence" value="ECO:0007669"/>
    <property type="project" value="TreeGrafter"/>
</dbReference>
<reference evidence="3 4" key="1">
    <citation type="submission" date="2013-07" db="EMBL/GenBank/DDBJ databases">
        <authorList>
            <consortium name="DOE Joint Genome Institute"/>
            <person name="Eisen J."/>
            <person name="Huntemann M."/>
            <person name="Han J."/>
            <person name="Chen A."/>
            <person name="Kyrpides N."/>
            <person name="Mavromatis K."/>
            <person name="Markowitz V."/>
            <person name="Palaniappan K."/>
            <person name="Ivanova N."/>
            <person name="Schaumberg A."/>
            <person name="Pati A."/>
            <person name="Liolios K."/>
            <person name="Nordberg H.P."/>
            <person name="Cantor M.N."/>
            <person name="Hua S.X."/>
            <person name="Woyke T."/>
        </authorList>
    </citation>
    <scope>NUCLEOTIDE SEQUENCE [LARGE SCALE GENOMIC DNA]</scope>
    <source>
        <strain evidence="3 4">DSM 44712</strain>
    </source>
</reference>
<evidence type="ECO:0000313" key="4">
    <source>
        <dbReference type="Proteomes" id="UP000021053"/>
    </source>
</evidence>
<proteinExistence type="predicted"/>
<dbReference type="OrthoDB" id="9787292at2"/>
<sequence>MRIFLAGGTGVLGRRIVPALLEGGHDVTVLARTPGAVVGAHAVRGDVLDAEATRLAVAEAAPDLVMHQLTDLAGGSGAANAALRVAGTRNLVDATRAAGVGRLIVQSIAWCYEPGATPASEDTPLDTGPAPDGIPAGTGPARRITVDAVAAMEATAREVTHAVVLRNGLFYGPGTWYWPDGSQAARARAGDLPATADVTSFVHVDDAAAAAVAALDWPPGAVNVVDDEPADGYRWTPVFCAAVGAPPPPRADAPRQGWARGATNAKARALGWSPRRTSWRDGFRPAVSG</sequence>
<gene>
    <name evidence="3" type="ORF">CryarDRAFT_3076</name>
</gene>
<evidence type="ECO:0000256" key="1">
    <source>
        <dbReference type="SAM" id="MobiDB-lite"/>
    </source>
</evidence>
<organism evidence="3 4">
    <name type="scientific">Cryptosporangium arvum DSM 44712</name>
    <dbReference type="NCBI Taxonomy" id="927661"/>
    <lineage>
        <taxon>Bacteria</taxon>
        <taxon>Bacillati</taxon>
        <taxon>Actinomycetota</taxon>
        <taxon>Actinomycetes</taxon>
        <taxon>Cryptosporangiales</taxon>
        <taxon>Cryptosporangiaceae</taxon>
        <taxon>Cryptosporangium</taxon>
    </lineage>
</organism>
<feature type="region of interest" description="Disordered" evidence="1">
    <location>
        <begin position="246"/>
        <end position="266"/>
    </location>
</feature>
<dbReference type="GO" id="GO:0005737">
    <property type="term" value="C:cytoplasm"/>
    <property type="evidence" value="ECO:0007669"/>
    <property type="project" value="TreeGrafter"/>
</dbReference>
<dbReference type="PANTHER" id="PTHR48079">
    <property type="entry name" value="PROTEIN YEEZ"/>
    <property type="match status" value="1"/>
</dbReference>
<dbReference type="InterPro" id="IPR036291">
    <property type="entry name" value="NAD(P)-bd_dom_sf"/>
</dbReference>
<accession>A0A011AIV6</accession>
<comment type="caution">
    <text evidence="3">The sequence shown here is derived from an EMBL/GenBank/DDBJ whole genome shotgun (WGS) entry which is preliminary data.</text>
</comment>
<dbReference type="Proteomes" id="UP000021053">
    <property type="component" value="Unassembled WGS sequence"/>
</dbReference>
<dbReference type="Pfam" id="PF01370">
    <property type="entry name" value="Epimerase"/>
    <property type="match status" value="1"/>
</dbReference>
<evidence type="ECO:0000313" key="3">
    <source>
        <dbReference type="EMBL" id="EXG81951.1"/>
    </source>
</evidence>
<dbReference type="InterPro" id="IPR001509">
    <property type="entry name" value="Epimerase_deHydtase"/>
</dbReference>
<protein>
    <submittedName>
        <fullName evidence="3">Nucleoside-diphosphate-sugar epimerase</fullName>
    </submittedName>
</protein>
<dbReference type="InterPro" id="IPR051783">
    <property type="entry name" value="NAD(P)-dependent_oxidoreduct"/>
</dbReference>
<dbReference type="EMBL" id="JFBT01000001">
    <property type="protein sequence ID" value="EXG81951.1"/>
    <property type="molecule type" value="Genomic_DNA"/>
</dbReference>
<keyword evidence="4" id="KW-1185">Reference proteome</keyword>
<dbReference type="HOGENOM" id="CLU_007383_12_4_11"/>
<dbReference type="SUPFAM" id="SSF51735">
    <property type="entry name" value="NAD(P)-binding Rossmann-fold domains"/>
    <property type="match status" value="1"/>
</dbReference>
<dbReference type="RefSeq" id="WP_035851468.1">
    <property type="nucleotide sequence ID" value="NZ_KK073874.1"/>
</dbReference>
<dbReference type="PANTHER" id="PTHR48079:SF6">
    <property type="entry name" value="NAD(P)-BINDING DOMAIN-CONTAINING PROTEIN-RELATED"/>
    <property type="match status" value="1"/>
</dbReference>
<evidence type="ECO:0000259" key="2">
    <source>
        <dbReference type="Pfam" id="PF01370"/>
    </source>
</evidence>
<dbReference type="AlphaFoldDB" id="A0A011AIV6"/>
<dbReference type="PATRIC" id="fig|927661.3.peg.3035"/>
<dbReference type="Gene3D" id="3.40.50.720">
    <property type="entry name" value="NAD(P)-binding Rossmann-like Domain"/>
    <property type="match status" value="1"/>
</dbReference>